<dbReference type="PANTHER" id="PTHR38597:SF1">
    <property type="entry name" value="BLL3834 PROTEIN"/>
    <property type="match status" value="1"/>
</dbReference>
<dbReference type="InterPro" id="IPR008482">
    <property type="entry name" value="DUF763"/>
</dbReference>
<dbReference type="EMBL" id="BDGJ01000125">
    <property type="protein sequence ID" value="GAW93241.1"/>
    <property type="molecule type" value="Genomic_DNA"/>
</dbReference>
<dbReference type="AlphaFoldDB" id="A0A1Z5HV80"/>
<dbReference type="Proteomes" id="UP000197032">
    <property type="component" value="Unassembled WGS sequence"/>
</dbReference>
<keyword evidence="2" id="KW-1185">Reference proteome</keyword>
<evidence type="ECO:0000313" key="2">
    <source>
        <dbReference type="Proteomes" id="UP000197032"/>
    </source>
</evidence>
<sequence length="358" mass="40742">MRTGTARLPLHGGRCPRWLFDRMKELGSAIIEVIVYEYGPDEVLRRLSDPVWFQAFGCVLGFDWHSSGLTTTVLGALKEGLRDRQKDLGVFIAGGKGRTSRKTPEEIAFYAEKYSFEVSPETLIYSSRMAAKVDNTALQDGYQLYHHVFIFTAHGQWAVVQQGMNERSGWARRYHWLGETVKDFVCEPHAAICCDRRTRVLNMVAEESGKARAVIAELARDHPSRTLRELNRLRELDLPQSHHIPRAGYMDKILYQIYERQPEDFKAVLGVEGVGPKTIRALALVAEVTYGAKSSFRDPVKYSFAHGGKDGHPFPVDRKVYEKSIEILRRSLSEARIGRSDKLQALKKLNALAEFWEK</sequence>
<name>A0A1Z5HV80_9FIRM</name>
<organism evidence="1 2">
    <name type="scientific">Calderihabitans maritimus</name>
    <dbReference type="NCBI Taxonomy" id="1246530"/>
    <lineage>
        <taxon>Bacteria</taxon>
        <taxon>Bacillati</taxon>
        <taxon>Bacillota</taxon>
        <taxon>Clostridia</taxon>
        <taxon>Neomoorellales</taxon>
        <taxon>Calderihabitantaceae</taxon>
        <taxon>Calderihabitans</taxon>
    </lineage>
</organism>
<dbReference type="RefSeq" id="WP_088554425.1">
    <property type="nucleotide sequence ID" value="NZ_BDGJ01000125.1"/>
</dbReference>
<protein>
    <submittedName>
        <fullName evidence="1">Uncharacterized conserved protein</fullName>
    </submittedName>
</protein>
<reference evidence="2" key="1">
    <citation type="journal article" date="2017" name="Appl. Environ. Microbiol.">
        <title>Genomic Analysis of Calderihabitans maritimus KKC1, a Thermophilic, Hydrogenogenic, Carboxydotrophic Bacterium Isolated from Marine Sediment.</title>
        <authorList>
            <person name="Omae K."/>
            <person name="Yoneda Y."/>
            <person name="Fukuyama Y."/>
            <person name="Yoshida T."/>
            <person name="Sako Y."/>
        </authorList>
    </citation>
    <scope>NUCLEOTIDE SEQUENCE [LARGE SCALE GENOMIC DNA]</scope>
    <source>
        <strain evidence="2">KKC1</strain>
    </source>
</reference>
<proteinExistence type="predicted"/>
<evidence type="ECO:0000313" key="1">
    <source>
        <dbReference type="EMBL" id="GAW93241.1"/>
    </source>
</evidence>
<dbReference type="Pfam" id="PF05559">
    <property type="entry name" value="DUF763"/>
    <property type="match status" value="1"/>
</dbReference>
<gene>
    <name evidence="1" type="ORF">KKC1_23800</name>
</gene>
<dbReference type="OrthoDB" id="9802662at2"/>
<dbReference type="PANTHER" id="PTHR38597">
    <property type="entry name" value="BLL3834 PROTEIN"/>
    <property type="match status" value="1"/>
</dbReference>
<accession>A0A1Z5HV80</accession>
<comment type="caution">
    <text evidence="1">The sequence shown here is derived from an EMBL/GenBank/DDBJ whole genome shotgun (WGS) entry which is preliminary data.</text>
</comment>